<accession>A0AAP5QDP9</accession>
<protein>
    <submittedName>
        <fullName evidence="2">DUF1003 domain-containing protein</fullName>
    </submittedName>
</protein>
<dbReference type="AlphaFoldDB" id="A0AAP5QDP9"/>
<dbReference type="EMBL" id="JANSLM010000009">
    <property type="protein sequence ID" value="MDT8840590.1"/>
    <property type="molecule type" value="Genomic_DNA"/>
</dbReference>
<evidence type="ECO:0000313" key="3">
    <source>
        <dbReference type="Proteomes" id="UP001246473"/>
    </source>
</evidence>
<keyword evidence="1" id="KW-0472">Membrane</keyword>
<gene>
    <name evidence="2" type="ORF">ParKJ_24500</name>
</gene>
<proteinExistence type="predicted"/>
<evidence type="ECO:0000313" key="2">
    <source>
        <dbReference type="EMBL" id="MDT8840590.1"/>
    </source>
</evidence>
<dbReference type="RefSeq" id="WP_244207488.1">
    <property type="nucleotide sequence ID" value="NZ_JANSLM010000009.1"/>
</dbReference>
<feature type="transmembrane region" description="Helical" evidence="1">
    <location>
        <begin position="37"/>
        <end position="60"/>
    </location>
</feature>
<feature type="transmembrane region" description="Helical" evidence="1">
    <location>
        <begin position="12"/>
        <end position="31"/>
    </location>
</feature>
<keyword evidence="1" id="KW-0812">Transmembrane</keyword>
<comment type="caution">
    <text evidence="2">The sequence shown here is derived from an EMBL/GenBank/DDBJ whole genome shotgun (WGS) entry which is preliminary data.</text>
</comment>
<dbReference type="Proteomes" id="UP001246473">
    <property type="component" value="Unassembled WGS sequence"/>
</dbReference>
<dbReference type="Pfam" id="PF06210">
    <property type="entry name" value="DUF1003"/>
    <property type="match status" value="1"/>
</dbReference>
<reference evidence="2" key="1">
    <citation type="submission" date="2022-08" db="EMBL/GenBank/DDBJ databases">
        <authorList>
            <person name="Kim S.-J."/>
        </authorList>
    </citation>
    <scope>NUCLEOTIDE SEQUENCE</scope>
    <source>
        <strain evidence="2">KJ</strain>
    </source>
</reference>
<keyword evidence="1" id="KW-1133">Transmembrane helix</keyword>
<sequence>MPRRLRFFGTPTFLPGQTLVAAIWVIVNVAGLTKFDVYSFILLNLAVSSQSAYAAPLLLLARTRQKSAHAGAQGEPYIRTMSYCSWLKFDSTCNDTGLPMKSISMARC</sequence>
<evidence type="ECO:0000256" key="1">
    <source>
        <dbReference type="SAM" id="Phobius"/>
    </source>
</evidence>
<dbReference type="InterPro" id="IPR010406">
    <property type="entry name" value="DUF1003"/>
</dbReference>
<dbReference type="PANTHER" id="PTHR41386">
    <property type="entry name" value="INTEGRAL MEMBRANE PROTEIN-RELATED"/>
    <property type="match status" value="1"/>
</dbReference>
<organism evidence="2 3">
    <name type="scientific">Paraburkholderia fungorum</name>
    <dbReference type="NCBI Taxonomy" id="134537"/>
    <lineage>
        <taxon>Bacteria</taxon>
        <taxon>Pseudomonadati</taxon>
        <taxon>Pseudomonadota</taxon>
        <taxon>Betaproteobacteria</taxon>
        <taxon>Burkholderiales</taxon>
        <taxon>Burkholderiaceae</taxon>
        <taxon>Paraburkholderia</taxon>
    </lineage>
</organism>
<dbReference type="PANTHER" id="PTHR41386:SF1">
    <property type="entry name" value="MEMBRANE PROTEIN"/>
    <property type="match status" value="1"/>
</dbReference>
<name>A0AAP5QDP9_9BURK</name>